<dbReference type="InterPro" id="IPR039420">
    <property type="entry name" value="WalR-like"/>
</dbReference>
<sequence>MGLSRFQQEPGEPRAAVSGRRGAAAPAAQVLRVVVADESCSFRDGLGFLLRTGGVEVVSSVGELPSLLESVGRHAPDVVVVEADLRASGPGSGVAAVLRLKAEQPLLGCLVVADHLRHEHVLALLDGAGPGSGYLLKGTERDVLGLLDALWRVARGGLALSPEVVESMVAARRASAPLAGLGQRDLQVLTLVAEGRSNAGIAEALRLSTRTTDHHVSDLLRDLGVEHDGTDYGRALATLALLRS</sequence>
<dbReference type="Pfam" id="PF00196">
    <property type="entry name" value="GerE"/>
    <property type="match status" value="1"/>
</dbReference>
<dbReference type="PROSITE" id="PS50110">
    <property type="entry name" value="RESPONSE_REGULATORY"/>
    <property type="match status" value="1"/>
</dbReference>
<evidence type="ECO:0000256" key="2">
    <source>
        <dbReference type="ARBA" id="ARBA00023125"/>
    </source>
</evidence>
<evidence type="ECO:0000313" key="8">
    <source>
        <dbReference type="Proteomes" id="UP000199019"/>
    </source>
</evidence>
<dbReference type="EMBL" id="FOHB01000011">
    <property type="protein sequence ID" value="SES48756.1"/>
    <property type="molecule type" value="Genomic_DNA"/>
</dbReference>
<name>A0A1H9XRH7_9MICO</name>
<evidence type="ECO:0000256" key="4">
    <source>
        <dbReference type="PROSITE-ProRule" id="PRU00169"/>
    </source>
</evidence>
<dbReference type="InterPro" id="IPR011006">
    <property type="entry name" value="CheY-like_superfamily"/>
</dbReference>
<feature type="domain" description="Response regulatory" evidence="6">
    <location>
        <begin position="32"/>
        <end position="152"/>
    </location>
</feature>
<gene>
    <name evidence="7" type="ORF">SAMN05216199_0188</name>
</gene>
<dbReference type="AlphaFoldDB" id="A0A1H9XRH7"/>
<dbReference type="SUPFAM" id="SSF52172">
    <property type="entry name" value="CheY-like"/>
    <property type="match status" value="1"/>
</dbReference>
<evidence type="ECO:0000313" key="7">
    <source>
        <dbReference type="EMBL" id="SES48756.1"/>
    </source>
</evidence>
<feature type="region of interest" description="Disordered" evidence="5">
    <location>
        <begin position="1"/>
        <end position="20"/>
    </location>
</feature>
<keyword evidence="3" id="KW-0804">Transcription</keyword>
<dbReference type="PANTHER" id="PTHR43214">
    <property type="entry name" value="TWO-COMPONENT RESPONSE REGULATOR"/>
    <property type="match status" value="1"/>
</dbReference>
<evidence type="ECO:0000256" key="5">
    <source>
        <dbReference type="SAM" id="MobiDB-lite"/>
    </source>
</evidence>
<dbReference type="SUPFAM" id="SSF46894">
    <property type="entry name" value="C-terminal effector domain of the bipartite response regulators"/>
    <property type="match status" value="1"/>
</dbReference>
<dbReference type="Gene3D" id="3.40.50.2300">
    <property type="match status" value="1"/>
</dbReference>
<comment type="caution">
    <text evidence="4">Lacks conserved residue(s) required for the propagation of feature annotation.</text>
</comment>
<dbReference type="InterPro" id="IPR000792">
    <property type="entry name" value="Tscrpt_reg_LuxR_C"/>
</dbReference>
<evidence type="ECO:0000259" key="6">
    <source>
        <dbReference type="PROSITE" id="PS50110"/>
    </source>
</evidence>
<evidence type="ECO:0000256" key="1">
    <source>
        <dbReference type="ARBA" id="ARBA00023015"/>
    </source>
</evidence>
<keyword evidence="8" id="KW-1185">Reference proteome</keyword>
<organism evidence="7 8">
    <name type="scientific">Pedococcus cremeus</name>
    <dbReference type="NCBI Taxonomy" id="587636"/>
    <lineage>
        <taxon>Bacteria</taxon>
        <taxon>Bacillati</taxon>
        <taxon>Actinomycetota</taxon>
        <taxon>Actinomycetes</taxon>
        <taxon>Micrococcales</taxon>
        <taxon>Intrasporangiaceae</taxon>
        <taxon>Pedococcus</taxon>
    </lineage>
</organism>
<dbReference type="InterPro" id="IPR001789">
    <property type="entry name" value="Sig_transdc_resp-reg_receiver"/>
</dbReference>
<keyword evidence="2" id="KW-0238">DNA-binding</keyword>
<dbReference type="GO" id="GO:0006355">
    <property type="term" value="P:regulation of DNA-templated transcription"/>
    <property type="evidence" value="ECO:0007669"/>
    <property type="project" value="InterPro"/>
</dbReference>
<dbReference type="PANTHER" id="PTHR43214:SF24">
    <property type="entry name" value="TRANSCRIPTIONAL REGULATORY PROTEIN NARL-RELATED"/>
    <property type="match status" value="1"/>
</dbReference>
<accession>A0A1H9XRH7</accession>
<proteinExistence type="predicted"/>
<keyword evidence="1" id="KW-0805">Transcription regulation</keyword>
<dbReference type="SMART" id="SM00421">
    <property type="entry name" value="HTH_LUXR"/>
    <property type="match status" value="1"/>
</dbReference>
<protein>
    <submittedName>
        <fullName evidence="7">Two component transcriptional regulator, LuxR family</fullName>
    </submittedName>
</protein>
<dbReference type="Proteomes" id="UP000199019">
    <property type="component" value="Unassembled WGS sequence"/>
</dbReference>
<dbReference type="GO" id="GO:0003677">
    <property type="term" value="F:DNA binding"/>
    <property type="evidence" value="ECO:0007669"/>
    <property type="project" value="UniProtKB-KW"/>
</dbReference>
<dbReference type="GO" id="GO:0000160">
    <property type="term" value="P:phosphorelay signal transduction system"/>
    <property type="evidence" value="ECO:0007669"/>
    <property type="project" value="InterPro"/>
</dbReference>
<evidence type="ECO:0000256" key="3">
    <source>
        <dbReference type="ARBA" id="ARBA00023163"/>
    </source>
</evidence>
<reference evidence="8" key="1">
    <citation type="submission" date="2016-10" db="EMBL/GenBank/DDBJ databases">
        <authorList>
            <person name="Varghese N."/>
            <person name="Submissions S."/>
        </authorList>
    </citation>
    <scope>NUCLEOTIDE SEQUENCE [LARGE SCALE GENOMIC DNA]</scope>
    <source>
        <strain evidence="8">CGMCC 1.6963</strain>
    </source>
</reference>
<dbReference type="InterPro" id="IPR016032">
    <property type="entry name" value="Sig_transdc_resp-reg_C-effctor"/>
</dbReference>
<dbReference type="PRINTS" id="PR00038">
    <property type="entry name" value="HTHLUXR"/>
</dbReference>
<dbReference type="STRING" id="587636.SAMN05216199_0188"/>